<name>A0ABR7LNL8_9ACTN</name>
<feature type="domain" description="DUF6504" evidence="1">
    <location>
        <begin position="1"/>
        <end position="91"/>
    </location>
</feature>
<dbReference type="InterPro" id="IPR045443">
    <property type="entry name" value="DUF6504"/>
</dbReference>
<organism evidence="2 3">
    <name type="scientific">Actinomadura alba</name>
    <dbReference type="NCBI Taxonomy" id="406431"/>
    <lineage>
        <taxon>Bacteria</taxon>
        <taxon>Bacillati</taxon>
        <taxon>Actinomycetota</taxon>
        <taxon>Actinomycetes</taxon>
        <taxon>Streptosporangiales</taxon>
        <taxon>Thermomonosporaceae</taxon>
        <taxon>Actinomadura</taxon>
    </lineage>
</organism>
<keyword evidence="3" id="KW-1185">Reference proteome</keyword>
<dbReference type="EMBL" id="JABVEC010000006">
    <property type="protein sequence ID" value="MBC6466075.1"/>
    <property type="molecule type" value="Genomic_DNA"/>
</dbReference>
<evidence type="ECO:0000313" key="3">
    <source>
        <dbReference type="Proteomes" id="UP000805614"/>
    </source>
</evidence>
<comment type="caution">
    <text evidence="2">The sequence shown here is derived from an EMBL/GenBank/DDBJ whole genome shotgun (WGS) entry which is preliminary data.</text>
</comment>
<evidence type="ECO:0000259" key="1">
    <source>
        <dbReference type="Pfam" id="PF20114"/>
    </source>
</evidence>
<gene>
    <name evidence="2" type="ORF">HKK74_11265</name>
</gene>
<dbReference type="Proteomes" id="UP000805614">
    <property type="component" value="Unassembled WGS sequence"/>
</dbReference>
<evidence type="ECO:0000313" key="2">
    <source>
        <dbReference type="EMBL" id="MBC6466075.1"/>
    </source>
</evidence>
<reference evidence="2 3" key="1">
    <citation type="submission" date="2020-06" db="EMBL/GenBank/DDBJ databases">
        <title>Actinomadura xiongansis sp. nov., isolated from soil of Baiyangdian.</title>
        <authorList>
            <person name="Zhang X."/>
        </authorList>
    </citation>
    <scope>NUCLEOTIDE SEQUENCE [LARGE SCALE GENOMIC DNA]</scope>
    <source>
        <strain evidence="2 3">HBUM206468</strain>
    </source>
</reference>
<dbReference type="RefSeq" id="WP_187243076.1">
    <property type="nucleotide sequence ID" value="NZ_BAAAOK010000028.1"/>
</dbReference>
<protein>
    <submittedName>
        <fullName evidence="2">Nucleotidyltransferase</fullName>
    </submittedName>
</protein>
<proteinExistence type="predicted"/>
<sequence>MSRVYGDPIEVWVADGRPVRFVWRGRLYTVRSVLEHWVATRDWWKDLHPEAEESSEREFWRVEAAPDGDIGVYELRFDAATATWMLSRAWDRS</sequence>
<accession>A0ABR7LNL8</accession>
<dbReference type="Pfam" id="PF20114">
    <property type="entry name" value="DUF6504"/>
    <property type="match status" value="1"/>
</dbReference>